<sequence length="89" mass="9985">MGHGHAEDKGSSVVVVNGVPLPPADKSRRCRRRNRRPNYTWGRTAEFLYGHLVVDLGTRQAGEVGPVAAVAQDKMTDRLWSCRERQEID</sequence>
<dbReference type="EnsemblPlants" id="OPUNC11G19820.1">
    <property type="protein sequence ID" value="OPUNC11G19820.1"/>
    <property type="gene ID" value="OPUNC11G19820"/>
</dbReference>
<dbReference type="AlphaFoldDB" id="A0A0E0MIC4"/>
<organism evidence="2">
    <name type="scientific">Oryza punctata</name>
    <name type="common">Red rice</name>
    <dbReference type="NCBI Taxonomy" id="4537"/>
    <lineage>
        <taxon>Eukaryota</taxon>
        <taxon>Viridiplantae</taxon>
        <taxon>Streptophyta</taxon>
        <taxon>Embryophyta</taxon>
        <taxon>Tracheophyta</taxon>
        <taxon>Spermatophyta</taxon>
        <taxon>Magnoliopsida</taxon>
        <taxon>Liliopsida</taxon>
        <taxon>Poales</taxon>
        <taxon>Poaceae</taxon>
        <taxon>BOP clade</taxon>
        <taxon>Oryzoideae</taxon>
        <taxon>Oryzeae</taxon>
        <taxon>Oryzinae</taxon>
        <taxon>Oryza</taxon>
    </lineage>
</organism>
<feature type="compositionally biased region" description="Basic and acidic residues" evidence="1">
    <location>
        <begin position="1"/>
        <end position="10"/>
    </location>
</feature>
<dbReference type="Proteomes" id="UP000026962">
    <property type="component" value="Chromosome 11"/>
</dbReference>
<reference evidence="2" key="2">
    <citation type="submission" date="2018-05" db="EMBL/GenBank/DDBJ databases">
        <title>OpunRS2 (Oryza punctata Reference Sequence Version 2).</title>
        <authorList>
            <person name="Zhang J."/>
            <person name="Kudrna D."/>
            <person name="Lee S."/>
            <person name="Talag J."/>
            <person name="Welchert J."/>
            <person name="Wing R.A."/>
        </authorList>
    </citation>
    <scope>NUCLEOTIDE SEQUENCE [LARGE SCALE GENOMIC DNA]</scope>
</reference>
<reference evidence="2" key="1">
    <citation type="submission" date="2015-04" db="UniProtKB">
        <authorList>
            <consortium name="EnsemblPlants"/>
        </authorList>
    </citation>
    <scope>IDENTIFICATION</scope>
</reference>
<feature type="region of interest" description="Disordered" evidence="1">
    <location>
        <begin position="1"/>
        <end position="33"/>
    </location>
</feature>
<name>A0A0E0MIC4_ORYPU</name>
<evidence type="ECO:0000313" key="2">
    <source>
        <dbReference type="EnsemblPlants" id="OPUNC11G19820.1"/>
    </source>
</evidence>
<evidence type="ECO:0000256" key="1">
    <source>
        <dbReference type="SAM" id="MobiDB-lite"/>
    </source>
</evidence>
<dbReference type="HOGENOM" id="CLU_2458634_0_0_1"/>
<evidence type="ECO:0000313" key="3">
    <source>
        <dbReference type="Proteomes" id="UP000026962"/>
    </source>
</evidence>
<proteinExistence type="predicted"/>
<keyword evidence="3" id="KW-1185">Reference proteome</keyword>
<protein>
    <submittedName>
        <fullName evidence="2">Uncharacterized protein</fullName>
    </submittedName>
</protein>
<dbReference type="Gramene" id="OPUNC11G19820.1">
    <property type="protein sequence ID" value="OPUNC11G19820.1"/>
    <property type="gene ID" value="OPUNC11G19820"/>
</dbReference>
<accession>A0A0E0MIC4</accession>